<comment type="subcellular location">
    <subcellularLocation>
        <location evidence="1">Nucleus</location>
    </subcellularLocation>
</comment>
<keyword evidence="4" id="KW-0539">Nucleus</keyword>
<evidence type="ECO:0000313" key="5">
    <source>
        <dbReference type="EMBL" id="KAF9680209.1"/>
    </source>
</evidence>
<evidence type="ECO:0000256" key="3">
    <source>
        <dbReference type="ARBA" id="ARBA00022448"/>
    </source>
</evidence>
<organism evidence="5 6">
    <name type="scientific">Salix dunnii</name>
    <dbReference type="NCBI Taxonomy" id="1413687"/>
    <lineage>
        <taxon>Eukaryota</taxon>
        <taxon>Viridiplantae</taxon>
        <taxon>Streptophyta</taxon>
        <taxon>Embryophyta</taxon>
        <taxon>Tracheophyta</taxon>
        <taxon>Spermatophyta</taxon>
        <taxon>Magnoliopsida</taxon>
        <taxon>eudicotyledons</taxon>
        <taxon>Gunneridae</taxon>
        <taxon>Pentapetalae</taxon>
        <taxon>rosids</taxon>
        <taxon>fabids</taxon>
        <taxon>Malpighiales</taxon>
        <taxon>Salicaceae</taxon>
        <taxon>Saliceae</taxon>
        <taxon>Salix</taxon>
    </lineage>
</organism>
<keyword evidence="6" id="KW-1185">Reference proteome</keyword>
<keyword evidence="3" id="KW-0813">Transport</keyword>
<evidence type="ECO:0000313" key="6">
    <source>
        <dbReference type="Proteomes" id="UP000657918"/>
    </source>
</evidence>
<name>A0A835MX62_9ROSI</name>
<evidence type="ECO:0000256" key="1">
    <source>
        <dbReference type="ARBA" id="ARBA00004123"/>
    </source>
</evidence>
<proteinExistence type="inferred from homology"/>
<sequence length="2001" mass="225174">MVSPKQLLSTIESTLLNPSPPSASERVELMHAIRISLPSLQALLFYPPPKPSDRAQIVQSKEVRLPDSPAISLDDQDVQIALKLSDDLHLNEIECVRLLVSANQEVILDFTYLSQVFTDSCSYSCFFFSFLVGFNGTGTIGNSAACSRTLVHRETRSNNSSAYAIKGASSSVSFKLLSAFLGFLNLYLQAVVLDRGLEDDIVSDIQKYLEDLINGGLRQRLISLIKELNLEEPAGFGGPLSEHYVLDSRGALVERQAVVCRERLILGHCLVLSVLVVRTSPKDVKDIFNCLKDSAAEPITFSLLFSLVIAFISDALSAVPDKGSILSHDASFRKEFHETVMAAGHNPNVEGFVGVVRLAWCVHLMLINDGVSASSSNNSGYVNSCLEFIFSHNVFQFLLDNILRTAAYQNDDEDMIYMYNAYMHKLTACLLSHQLVRDKVKESKDKAMSTLNSYRLAVSQDLMHDSNLDSQQATETGPLLFVSLLEFVSEIYQKEPELLSGNDVLWTFVNFAGEDHTNFQTLVAFLKMLSALASSQEGAAKVFELLQGNAFRSIGWSTLFDCLTIYDEKFKQSAQTAGTMLPEFQEGDAKALVAYLDILQKVIENGNPVDRKNWFPDIEPLFKLLSYENVPPYLKGALRNAIATFVHISPVLRDATWSYLEQYDLPVVVGAQVGNNAQPIGTQVYDMPYELNEIEARRERYPSTISFLNLLNALIGEEKDASDRGRRFIGIFRFICDHVFGPFPQRAYADPCEKWQLVVSCLQHFHMMLSMYEIEDEDIDSVVDRSQLSAVTQPSSLQMQLPVLELLKDFMSGRIVFRNIMGILLPGVNSIITERTSQIYGQLLEKAVQLSLEIILLVLEKDLLVSDYWRPLYQPLDVILSQDHNLIVALLEYVRYDFLPKIQQCSIKIMSILSSRVVGLVQLLLKSNAANSLVEDYAACLEVQSEECQIIENKVDDPGLLIHNISRPAPNVTHLLLKFDIDHAIEQTILQPKFHYSCLKVALEILDRLIKPEKNAMLHEFGFQLLYELSVDPLTCGPIMDLLSKKKYQFFVKHLDTIGIAPLPKRNSNQPLRISSLHQDAASVDQCHCLMGSIVYYKNANLHIEAPDLTIAVASNFGNGVANSRDRAWLLKLLAVELHSGYVVGPTHREACQTMLGHLFGRDIIESGSDHVVYDEHTGTQTTSKNKVLELLEVIQFRSPDTTMKLSQIVSNMKYDLMAEDILGDPRTSGRGSIYYYSERGDRLIDLASFRDKLWQKFNSVYPQLSNFGNEAELNGVRETIQQILRWGWKYNKNLEEQAAQLHMLTGWSLIVEVHCYLSLMVLFEIRFWLLMSKTLYFALINVLAQVSASRRIHSLENRSEILYRVLDASLSASASRDCSLKMAFVLSQVALTCMAKLRDERFLGTGGLNSDNMTCLDVITGKKLSNGACHSILFKLIMAILRNESSEALRRRYGFPEADIQYALLLGYFQYCQHMLDPNIPTSVLQFLMLEEQDSEDLDFQKIDKDQAELARTNFSIMRKEAQAILDLVLNDATKGSEPGKTIALYVVAALICIDHERYFLNQLQSRGFLRSCLTSISNFSNQDGRHSLDSLQRASTLEAELALLLRISYKYGKSGAQVLFSMGALEHLASCRAVSLQGCLRRFDRNLRRDVSVDFDKQCMIVTPVLRLLFSLTSLVDTSDIFEVKNKIVREVINFVKGHQLLFDQILRADISTADELTVEQINLVVGILCKVWPYEENDQFGFVQGLFSMMRALFSCDSGAPTASKFVQSSEVSQNKSKVELNSFRLCFSLGSYLYFLVTKMSLRLQVSDGSIDYHSPAILQQPTLMLLDSLLRSVTTSLEMAAEEKSSLLNKVIQDINELSRQEVDEIINMCVLQECVSSSDDIQKRRYIAMMEMSRVAGERDQLITLLLPLAEHVLDIILVHFREGSMSSDNSGATKAVAFGTHTDPRQDLSWMCGMLVPTLERLELLSEDKVGHNLKVFRRLVTSLKEMAIQNLAL</sequence>
<dbReference type="PANTHER" id="PTHR31344:SF0">
    <property type="entry name" value="NUCLEAR PORE COMPLEX PROTEIN NUP205"/>
    <property type="match status" value="1"/>
</dbReference>
<comment type="similarity">
    <text evidence="2">Belongs to the NUP186/NUP192/NUP205 family.</text>
</comment>
<evidence type="ECO:0000256" key="4">
    <source>
        <dbReference type="ARBA" id="ARBA00023242"/>
    </source>
</evidence>
<gene>
    <name evidence="5" type="ORF">SADUNF_Sadunf06G0097400</name>
</gene>
<dbReference type="Proteomes" id="UP000657918">
    <property type="component" value="Unassembled WGS sequence"/>
</dbReference>
<evidence type="ECO:0000256" key="2">
    <source>
        <dbReference type="ARBA" id="ARBA00005892"/>
    </source>
</evidence>
<reference evidence="5 6" key="1">
    <citation type="submission" date="2020-10" db="EMBL/GenBank/DDBJ databases">
        <title>Plant Genome Project.</title>
        <authorList>
            <person name="Zhang R.-G."/>
        </authorList>
    </citation>
    <scope>NUCLEOTIDE SEQUENCE [LARGE SCALE GENOMIC DNA]</scope>
    <source>
        <strain evidence="5">FAFU-HL-1</strain>
        <tissue evidence="5">Leaf</tissue>
    </source>
</reference>
<dbReference type="PANTHER" id="PTHR31344">
    <property type="entry name" value="NUCLEAR PORE COMPLEX PROTEIN NUP205"/>
    <property type="match status" value="1"/>
</dbReference>
<dbReference type="Pfam" id="PF11894">
    <property type="entry name" value="Nup192"/>
    <property type="match status" value="2"/>
</dbReference>
<dbReference type="GO" id="GO:0005643">
    <property type="term" value="C:nuclear pore"/>
    <property type="evidence" value="ECO:0007669"/>
    <property type="project" value="InterPro"/>
</dbReference>
<dbReference type="EMBL" id="JADGMS010000006">
    <property type="protein sequence ID" value="KAF9680209.1"/>
    <property type="molecule type" value="Genomic_DNA"/>
</dbReference>
<comment type="caution">
    <text evidence="5">The sequence shown here is derived from an EMBL/GenBank/DDBJ whole genome shotgun (WGS) entry which is preliminary data.</text>
</comment>
<dbReference type="OrthoDB" id="2019644at2759"/>
<dbReference type="InterPro" id="IPR021827">
    <property type="entry name" value="Nup186/Nup192/Nup205"/>
</dbReference>
<accession>A0A835MX62</accession>
<protein>
    <recommendedName>
        <fullName evidence="7">Nuclear pore complex protein NUP205</fullName>
    </recommendedName>
</protein>
<evidence type="ECO:0008006" key="7">
    <source>
        <dbReference type="Google" id="ProtNLM"/>
    </source>
</evidence>